<sequence>MKKENKNSIINAIIVILLICLVALCVFASFNRSPFFNRWLPTILLFLLVPLLIVSYIAYRNYFDNNEKTAYSTAFFIPKMYGIGITINPNHPLGKIIWILLILFIAGMAIYSIVQ</sequence>
<accession>A0A2Z5Y088</accession>
<keyword evidence="1" id="KW-1133">Transmembrane helix</keyword>
<feature type="transmembrane region" description="Helical" evidence="1">
    <location>
        <begin position="36"/>
        <end position="59"/>
    </location>
</feature>
<gene>
    <name evidence="2" type="ORF">DAT561_0058</name>
</gene>
<feature type="transmembrane region" description="Helical" evidence="1">
    <location>
        <begin position="96"/>
        <end position="114"/>
    </location>
</feature>
<dbReference type="RefSeq" id="WP_014372844.1">
    <property type="nucleotide sequence ID" value="NZ_AP018492.1"/>
</dbReference>
<name>A0A2Z5Y088_9ENTE</name>
<proteinExistence type="predicted"/>
<protein>
    <recommendedName>
        <fullName evidence="4">Integral membrane protein</fullName>
    </recommendedName>
</protein>
<feature type="transmembrane region" description="Helical" evidence="1">
    <location>
        <begin position="71"/>
        <end position="90"/>
    </location>
</feature>
<keyword evidence="1" id="KW-0812">Transmembrane</keyword>
<evidence type="ECO:0000313" key="3">
    <source>
        <dbReference type="Proteomes" id="UP000269226"/>
    </source>
</evidence>
<evidence type="ECO:0000313" key="2">
    <source>
        <dbReference type="EMBL" id="BBC60229.1"/>
    </source>
</evidence>
<evidence type="ECO:0008006" key="4">
    <source>
        <dbReference type="Google" id="ProtNLM"/>
    </source>
</evidence>
<feature type="transmembrane region" description="Helical" evidence="1">
    <location>
        <begin position="12"/>
        <end position="30"/>
    </location>
</feature>
<dbReference type="Proteomes" id="UP000269226">
    <property type="component" value="Chromosome"/>
</dbReference>
<keyword evidence="1" id="KW-0472">Membrane</keyword>
<evidence type="ECO:0000256" key="1">
    <source>
        <dbReference type="SAM" id="Phobius"/>
    </source>
</evidence>
<dbReference type="EMBL" id="AP018492">
    <property type="protein sequence ID" value="BBC60229.1"/>
    <property type="molecule type" value="Genomic_DNA"/>
</dbReference>
<dbReference type="GeneID" id="57042628"/>
<dbReference type="AlphaFoldDB" id="A0A2Z5Y088"/>
<reference evidence="2 3" key="1">
    <citation type="submission" date="2018-01" db="EMBL/GenBank/DDBJ databases">
        <title>Whole genome sequence of Melissococcus plutonius DAT561.</title>
        <authorList>
            <person name="Okumura K."/>
            <person name="Takamatsu D."/>
            <person name="Okura M."/>
        </authorList>
    </citation>
    <scope>NUCLEOTIDE SEQUENCE [LARGE SCALE GENOMIC DNA]</scope>
    <source>
        <strain evidence="2 3">DAT561</strain>
    </source>
</reference>
<organism evidence="2 3">
    <name type="scientific">Melissococcus plutonius</name>
    <dbReference type="NCBI Taxonomy" id="33970"/>
    <lineage>
        <taxon>Bacteria</taxon>
        <taxon>Bacillati</taxon>
        <taxon>Bacillota</taxon>
        <taxon>Bacilli</taxon>
        <taxon>Lactobacillales</taxon>
        <taxon>Enterococcaceae</taxon>
        <taxon>Melissococcus</taxon>
    </lineage>
</organism>